<sequence>MTGADSSSVMDSAKTRGETSPDKRSAGLESSSPHSSSLHSPRSPLDFIDTGKGLKVQTPNPHLVSLGSGRLSTAITLLPLEEGKTTIGREDAPTPQDITIEGPGIEAQHCFIENKGGVITLDPCGNLCMLDGVPVTQPTQLTQGYTLCLGKSYFFRFNHPDEASRLKSMLPHRSQVSPLSPSPGLQVSQSQDFVRLGNEYNHSQNTSGLKTTRTARTHQELQNIMDTLNRRTGDYSPSYFTLSQSPPTSSLRYGSTSSSQYQDQVRAAAVRQHITDRHQRSDKPPLSIKLSAPFSSSMPPSPRQRGMPLADVADVHYRERELSLGTVDLLAYSRTSPRNKSHENVFFSGTLEGRKMPGGSLLPMWNESSAGDALSPGGNAGPASMPSSPRLARRLNMQESQALQSRTSRTGNDIGPDASPRQRKHSGGSLTNMGVYSRSLPRLYKSTESQLAPLSVPPRRSLDNQSRNHAREFSHNGTVEGDVFCYPSGSSSRTLRSMVTLERTSDSSMPSSVPTSPRVAKKMTLTSSPSSSSVDFHHNGFQSSSSPTFDTASLESVKLSTQQAPPFRERKNSISSLSGKHELRDYHQRQRDERLREQEVERLERQRLETIMNLCSEFSRSDQGPSTVADLQKINKELEKLQLSEDELSDSQASQENGYKAKPQDLSSRSPNLSLSGSHCGSQSDQGAARDQVYRDAGNGTWQLSENLKSLQSLCSSGVKTMGVSSNPRMKKPSDTAEGDQQKQEVIRIEEERIQVLNNMEELEQKIKDLNNQLDESAREMEMERALLEGEHDSEMTQLQHEKEVLDQLNEKITALDSNAFSEKSKEKTKLDAEREKLERLQELFCEQKTQLDNCPESMREQLQQQLKRDADQLEVETKRFEDLEFQQLEKESRQDEEKENTVQQLLREIAEYQRSTVSRKASHSLLHERLLTLKKQANQIAQQAQSEKDNFLKEKNNLLLMLQREKEKLGNLEKKYSELTGGRGFPVNPNSMKEGYVTVSEINEIYGNSGSTPLPTQPPLLFPVEPAQEAPAPPRQAARPPQEESCSGCASARPLSPRPLSPRPVPKPPSVHWPEVMVTYVDPSPLPETPPPPLPIKKHRRHRQHFRTLEERKKSSKDGTYLSDTLPRKKSAPAVSPQFSSATLGRSVTPKSHLPLVQSASCGSMLPRNLSVSPKDLEPRRKHKGESLLGITDFFFFFLPLLGHNHDHMSEEQRQRSPEFYSRAASESNVYLDSFHYADNGYKDHAFDTLSLDSSDSMETSISACSPDNISSASTSNIAKIEEMERLLKEANAERACLLETREREMEAKKQALEEEKRRREELEKRLQEETSRRQKLIEKEVKMREKQRAQARPLTRYLPVRKDDFNLRSHIDSAGHNTETCYHLCITEKTCRGFLVKMGGKIKTWKKRWFVFDRNRRTLSYYADKHEAKLKGVLYFQAIEEVYYDHLKNAHKSPNPSLTFSVKTHDRVYYMVAPSPEAMRIWMDVIVTGAEGYTQFML</sequence>
<feature type="compositionally biased region" description="Polar residues" evidence="7">
    <location>
        <begin position="397"/>
        <end position="411"/>
    </location>
</feature>
<dbReference type="CDD" id="cd22713">
    <property type="entry name" value="FHA_PHLB1"/>
    <property type="match status" value="1"/>
</dbReference>
<evidence type="ECO:0000256" key="6">
    <source>
        <dbReference type="SAM" id="Coils"/>
    </source>
</evidence>
<feature type="region of interest" description="Disordered" evidence="7">
    <location>
        <begin position="643"/>
        <end position="690"/>
    </location>
</feature>
<dbReference type="Gene3D" id="2.30.29.30">
    <property type="entry name" value="Pleckstrin-homology domain (PH domain)/Phosphotyrosine-binding domain (PTB)"/>
    <property type="match status" value="1"/>
</dbReference>
<feature type="compositionally biased region" description="Low complexity" evidence="7">
    <location>
        <begin position="30"/>
        <end position="45"/>
    </location>
</feature>
<evidence type="ECO:0000256" key="2">
    <source>
        <dbReference type="ARBA" id="ARBA00022553"/>
    </source>
</evidence>
<feature type="region of interest" description="Disordered" evidence="7">
    <location>
        <begin position="1085"/>
        <end position="1149"/>
    </location>
</feature>
<dbReference type="SUPFAM" id="SSF49879">
    <property type="entry name" value="SMAD/FHA domain"/>
    <property type="match status" value="1"/>
</dbReference>
<feature type="region of interest" description="Disordered" evidence="7">
    <location>
        <begin position="1009"/>
        <end position="1072"/>
    </location>
</feature>
<evidence type="ECO:0000256" key="1">
    <source>
        <dbReference type="ARBA" id="ARBA00022481"/>
    </source>
</evidence>
<dbReference type="PANTHER" id="PTHR12156">
    <property type="entry name" value="PLECKSTRIN HOMOLOGY-LIKE DOMAIN, FAMILY B, MEMBER 3"/>
    <property type="match status" value="1"/>
</dbReference>
<keyword evidence="10" id="KW-1185">Reference proteome</keyword>
<dbReference type="PROSITE" id="PS50003">
    <property type="entry name" value="PH_DOMAIN"/>
    <property type="match status" value="1"/>
</dbReference>
<dbReference type="SMART" id="SM00233">
    <property type="entry name" value="PH"/>
    <property type="match status" value="1"/>
</dbReference>
<feature type="compositionally biased region" description="Pro residues" evidence="7">
    <location>
        <begin position="1057"/>
        <end position="1072"/>
    </location>
</feature>
<feature type="compositionally biased region" description="Low complexity" evidence="7">
    <location>
        <begin position="506"/>
        <end position="517"/>
    </location>
</feature>
<evidence type="ECO:0000256" key="5">
    <source>
        <dbReference type="ARBA" id="ARBA00077655"/>
    </source>
</evidence>
<feature type="region of interest" description="Disordered" evidence="7">
    <location>
        <begin position="719"/>
        <end position="744"/>
    </location>
</feature>
<comment type="caution">
    <text evidence="9">The sequence shown here is derived from an EMBL/GenBank/DDBJ whole genome shotgun (WGS) entry which is preliminary data.</text>
</comment>
<keyword evidence="2" id="KW-0597">Phosphoprotein</keyword>
<accession>A0AAD8DGR2</accession>
<dbReference type="Gene3D" id="2.60.200.20">
    <property type="match status" value="1"/>
</dbReference>
<feature type="coiled-coil region" evidence="6">
    <location>
        <begin position="1282"/>
        <end position="1341"/>
    </location>
</feature>
<keyword evidence="3 6" id="KW-0175">Coiled coil</keyword>
<feature type="compositionally biased region" description="Basic and acidic residues" evidence="7">
    <location>
        <begin position="732"/>
        <end position="744"/>
    </location>
</feature>
<dbReference type="InterPro" id="IPR000253">
    <property type="entry name" value="FHA_dom"/>
</dbReference>
<feature type="compositionally biased region" description="Polar residues" evidence="7">
    <location>
        <begin position="719"/>
        <end position="728"/>
    </location>
</feature>
<feature type="compositionally biased region" description="Basic residues" evidence="7">
    <location>
        <begin position="1097"/>
        <end position="1107"/>
    </location>
</feature>
<dbReference type="InterPro" id="IPR008984">
    <property type="entry name" value="SMAD_FHA_dom_sf"/>
</dbReference>
<dbReference type="InterPro" id="IPR037810">
    <property type="entry name" value="PHLDB1/2/3_PH"/>
</dbReference>
<dbReference type="GO" id="GO:0070507">
    <property type="term" value="P:regulation of microtubule cytoskeleton organization"/>
    <property type="evidence" value="ECO:0007669"/>
    <property type="project" value="TreeGrafter"/>
</dbReference>
<feature type="compositionally biased region" description="Polar residues" evidence="7">
    <location>
        <begin position="1138"/>
        <end position="1149"/>
    </location>
</feature>
<protein>
    <recommendedName>
        <fullName evidence="4">Pleckstrin homology-like domain family B member 1</fullName>
    </recommendedName>
    <alternativeName>
        <fullName evidence="5">Protein LL5-alpha</fullName>
    </alternativeName>
</protein>
<feature type="coiled-coil region" evidence="6">
    <location>
        <begin position="746"/>
        <end position="983"/>
    </location>
</feature>
<dbReference type="Pfam" id="PF00498">
    <property type="entry name" value="FHA"/>
    <property type="match status" value="1"/>
</dbReference>
<evidence type="ECO:0000259" key="8">
    <source>
        <dbReference type="PROSITE" id="PS50003"/>
    </source>
</evidence>
<feature type="compositionally biased region" description="Basic and acidic residues" evidence="7">
    <location>
        <begin position="579"/>
        <end position="597"/>
    </location>
</feature>
<evidence type="ECO:0000256" key="7">
    <source>
        <dbReference type="SAM" id="MobiDB-lite"/>
    </source>
</evidence>
<feature type="compositionally biased region" description="Basic and acidic residues" evidence="7">
    <location>
        <begin position="1108"/>
        <end position="1118"/>
    </location>
</feature>
<feature type="domain" description="PH" evidence="8">
    <location>
        <begin position="1390"/>
        <end position="1493"/>
    </location>
</feature>
<feature type="compositionally biased region" description="Low complexity" evidence="7">
    <location>
        <begin position="666"/>
        <end position="678"/>
    </location>
</feature>
<dbReference type="EMBL" id="JAGXEW010000007">
    <property type="protein sequence ID" value="KAK1169364.1"/>
    <property type="molecule type" value="Genomic_DNA"/>
</dbReference>
<name>A0AAD8DGR2_ACIOX</name>
<evidence type="ECO:0000256" key="4">
    <source>
        <dbReference type="ARBA" id="ARBA00069090"/>
    </source>
</evidence>
<dbReference type="SMART" id="SM00240">
    <property type="entry name" value="FHA"/>
    <property type="match status" value="1"/>
</dbReference>
<proteinExistence type="predicted"/>
<feature type="compositionally biased region" description="Basic and acidic residues" evidence="7">
    <location>
        <begin position="13"/>
        <end position="26"/>
    </location>
</feature>
<feature type="compositionally biased region" description="Low complexity" evidence="7">
    <location>
        <begin position="1023"/>
        <end position="1045"/>
    </location>
</feature>
<dbReference type="PANTHER" id="PTHR12156:SF21">
    <property type="entry name" value="PLECKSTRIN HOMOLOGY-LIKE DOMAIN FAMILY B MEMBER 2"/>
    <property type="match status" value="1"/>
</dbReference>
<evidence type="ECO:0000256" key="3">
    <source>
        <dbReference type="ARBA" id="ARBA00023054"/>
    </source>
</evidence>
<dbReference type="FunFam" id="2.60.200.20:FF:000004">
    <property type="entry name" value="pleckstrin homology-like domain family B member 1 isoform X1"/>
    <property type="match status" value="1"/>
</dbReference>
<dbReference type="InterPro" id="IPR011993">
    <property type="entry name" value="PH-like_dom_sf"/>
</dbReference>
<feature type="region of interest" description="Disordered" evidence="7">
    <location>
        <begin position="501"/>
        <end position="597"/>
    </location>
</feature>
<feature type="region of interest" description="Disordered" evidence="7">
    <location>
        <begin position="275"/>
        <end position="306"/>
    </location>
</feature>
<dbReference type="InterPro" id="IPR052212">
    <property type="entry name" value="PH-like_domain"/>
</dbReference>
<feature type="compositionally biased region" description="Pro residues" evidence="7">
    <location>
        <begin position="1085"/>
        <end position="1096"/>
    </location>
</feature>
<dbReference type="Proteomes" id="UP001230051">
    <property type="component" value="Unassembled WGS sequence"/>
</dbReference>
<feature type="region of interest" description="Disordered" evidence="7">
    <location>
        <begin position="448"/>
        <end position="481"/>
    </location>
</feature>
<dbReference type="InterPro" id="IPR001849">
    <property type="entry name" value="PH_domain"/>
</dbReference>
<feature type="region of interest" description="Disordered" evidence="7">
    <location>
        <begin position="358"/>
        <end position="436"/>
    </location>
</feature>
<feature type="compositionally biased region" description="Polar residues" evidence="7">
    <location>
        <begin position="1"/>
        <end position="10"/>
    </location>
</feature>
<evidence type="ECO:0000313" key="10">
    <source>
        <dbReference type="Proteomes" id="UP001230051"/>
    </source>
</evidence>
<feature type="region of interest" description="Disordered" evidence="7">
    <location>
        <begin position="1"/>
        <end position="53"/>
    </location>
</feature>
<dbReference type="CDD" id="cd14673">
    <property type="entry name" value="PH_PHLDB1_2"/>
    <property type="match status" value="1"/>
</dbReference>
<keyword evidence="1" id="KW-0488">Methylation</keyword>
<dbReference type="FunFam" id="2.30.29.30:FF:000006">
    <property type="entry name" value="Pleckstrin homology like domain family B member 1"/>
    <property type="match status" value="1"/>
</dbReference>
<feature type="compositionally biased region" description="Polar residues" evidence="7">
    <location>
        <begin position="540"/>
        <end position="564"/>
    </location>
</feature>
<reference evidence="9" key="1">
    <citation type="submission" date="2022-02" db="EMBL/GenBank/DDBJ databases">
        <title>Atlantic sturgeon de novo genome assembly.</title>
        <authorList>
            <person name="Stock M."/>
            <person name="Klopp C."/>
            <person name="Guiguen Y."/>
            <person name="Cabau C."/>
            <person name="Parinello H."/>
            <person name="Santidrian Yebra-Pimentel E."/>
            <person name="Kuhl H."/>
            <person name="Dirks R.P."/>
            <person name="Guessner J."/>
            <person name="Wuertz S."/>
            <person name="Du K."/>
            <person name="Schartl M."/>
        </authorList>
    </citation>
    <scope>NUCLEOTIDE SEQUENCE</scope>
    <source>
        <strain evidence="9">STURGEONOMICS-FGT-2020</strain>
        <tissue evidence="9">Whole blood</tissue>
    </source>
</reference>
<dbReference type="GO" id="GO:0045180">
    <property type="term" value="C:basal cortex"/>
    <property type="evidence" value="ECO:0007669"/>
    <property type="project" value="TreeGrafter"/>
</dbReference>
<evidence type="ECO:0000313" key="9">
    <source>
        <dbReference type="EMBL" id="KAK1169364.1"/>
    </source>
</evidence>
<organism evidence="9 10">
    <name type="scientific">Acipenser oxyrinchus oxyrinchus</name>
    <dbReference type="NCBI Taxonomy" id="40147"/>
    <lineage>
        <taxon>Eukaryota</taxon>
        <taxon>Metazoa</taxon>
        <taxon>Chordata</taxon>
        <taxon>Craniata</taxon>
        <taxon>Vertebrata</taxon>
        <taxon>Euteleostomi</taxon>
        <taxon>Actinopterygii</taxon>
        <taxon>Chondrostei</taxon>
        <taxon>Acipenseriformes</taxon>
        <taxon>Acipenseridae</taxon>
        <taxon>Acipenser</taxon>
    </lineage>
</organism>
<gene>
    <name evidence="9" type="ORF">AOXY_G8137</name>
</gene>
<dbReference type="Pfam" id="PF00169">
    <property type="entry name" value="PH"/>
    <property type="match status" value="1"/>
</dbReference>
<dbReference type="SUPFAM" id="SSF50729">
    <property type="entry name" value="PH domain-like"/>
    <property type="match status" value="1"/>
</dbReference>